<gene>
    <name evidence="2" type="ORF">PMF13cell1_02201</name>
</gene>
<keyword evidence="1" id="KW-0812">Transmembrane</keyword>
<dbReference type="PANTHER" id="PTHR36832:SF1">
    <property type="entry name" value="SLR1174 PROTEIN"/>
    <property type="match status" value="1"/>
</dbReference>
<sequence>MKKYLEAAKVYLKVKLMWRVDLIFGFISIVMKIIFASLLWGIIFRDRELVAGFTKNSMMTYYLLSAFFAQIDISEKISGDITLGIRSGTFSKYMTVPLDADNYFLAMEAGSILPHIVLDAAAVFLIGLGFGIRISITSDITCILCALVIAFLGLLFMAQLSYFLGILTFRFEEISTFLMIKQNILALVSGSVIPLALLPEMVVKCMQALPFYYTAYLPSMLLMGKNGEEAVRGVFIMLGWNLGIRLLEKIVYEKYRVKYDGAGI</sequence>
<keyword evidence="1" id="KW-1133">Transmembrane helix</keyword>
<name>A0A4P6LVX4_9FIRM</name>
<dbReference type="Pfam" id="PF06182">
    <property type="entry name" value="ABC2_membrane_6"/>
    <property type="match status" value="1"/>
</dbReference>
<evidence type="ECO:0000313" key="3">
    <source>
        <dbReference type="Proteomes" id="UP000289794"/>
    </source>
</evidence>
<feature type="transmembrane region" description="Helical" evidence="1">
    <location>
        <begin position="20"/>
        <end position="43"/>
    </location>
</feature>
<dbReference type="PANTHER" id="PTHR36832">
    <property type="entry name" value="SLR1174 PROTEIN-RELATED"/>
    <property type="match status" value="1"/>
</dbReference>
<dbReference type="KEGG" id="bpro:PMF13cell1_02201"/>
<proteinExistence type="predicted"/>
<reference evidence="2 3" key="1">
    <citation type="submission" date="2019-01" db="EMBL/GenBank/DDBJ databases">
        <title>PMF-metabolizing Aryl O-demethylase.</title>
        <authorList>
            <person name="Kim M."/>
        </authorList>
    </citation>
    <scope>NUCLEOTIDE SEQUENCE [LARGE SCALE GENOMIC DNA]</scope>
    <source>
        <strain evidence="2 3">PMF1</strain>
    </source>
</reference>
<evidence type="ECO:0000256" key="1">
    <source>
        <dbReference type="SAM" id="Phobius"/>
    </source>
</evidence>
<dbReference type="InterPro" id="IPR010390">
    <property type="entry name" value="ABC-2_transporter-like"/>
</dbReference>
<feature type="transmembrane region" description="Helical" evidence="1">
    <location>
        <begin position="144"/>
        <end position="164"/>
    </location>
</feature>
<accession>A0A4P6LVX4</accession>
<dbReference type="Proteomes" id="UP000289794">
    <property type="component" value="Chromosome"/>
</dbReference>
<protein>
    <submittedName>
        <fullName evidence="2">Uncharacterized protein</fullName>
    </submittedName>
</protein>
<dbReference type="AlphaFoldDB" id="A0A4P6LVX4"/>
<dbReference type="EMBL" id="CP035945">
    <property type="protein sequence ID" value="QBE96654.1"/>
    <property type="molecule type" value="Genomic_DNA"/>
</dbReference>
<feature type="transmembrane region" description="Helical" evidence="1">
    <location>
        <begin position="184"/>
        <end position="203"/>
    </location>
</feature>
<keyword evidence="1" id="KW-0472">Membrane</keyword>
<feature type="transmembrane region" description="Helical" evidence="1">
    <location>
        <begin position="112"/>
        <end position="132"/>
    </location>
</feature>
<dbReference type="RefSeq" id="WP_130180744.1">
    <property type="nucleotide sequence ID" value="NZ_CP035945.1"/>
</dbReference>
<evidence type="ECO:0000313" key="2">
    <source>
        <dbReference type="EMBL" id="QBE96654.1"/>
    </source>
</evidence>
<organism evidence="2 3">
    <name type="scientific">Blautia producta</name>
    <dbReference type="NCBI Taxonomy" id="33035"/>
    <lineage>
        <taxon>Bacteria</taxon>
        <taxon>Bacillati</taxon>
        <taxon>Bacillota</taxon>
        <taxon>Clostridia</taxon>
        <taxon>Lachnospirales</taxon>
        <taxon>Lachnospiraceae</taxon>
        <taxon>Blautia</taxon>
    </lineage>
</organism>